<dbReference type="GO" id="GO:0020037">
    <property type="term" value="F:heme binding"/>
    <property type="evidence" value="ECO:0007669"/>
    <property type="project" value="InterPro"/>
</dbReference>
<feature type="domain" description="Nitrite/Sulfite reductase ferredoxin-like" evidence="9">
    <location>
        <begin position="349"/>
        <end position="398"/>
    </location>
</feature>
<evidence type="ECO:0000256" key="3">
    <source>
        <dbReference type="ARBA" id="ARBA00022617"/>
    </source>
</evidence>
<evidence type="ECO:0000256" key="2">
    <source>
        <dbReference type="ARBA" id="ARBA00022485"/>
    </source>
</evidence>
<dbReference type="InterPro" id="IPR036136">
    <property type="entry name" value="Nit/Sulf_reduc_fer-like_dom_sf"/>
</dbReference>
<dbReference type="Proteomes" id="UP000199533">
    <property type="component" value="Unassembled WGS sequence"/>
</dbReference>
<keyword evidence="6" id="KW-0408">Iron</keyword>
<dbReference type="OrthoDB" id="3189055at2"/>
<dbReference type="InterPro" id="IPR051329">
    <property type="entry name" value="NIR_SIR_4Fe-4S"/>
</dbReference>
<reference evidence="11" key="1">
    <citation type="submission" date="2016-10" db="EMBL/GenBank/DDBJ databases">
        <authorList>
            <person name="Varghese N."/>
            <person name="Submissions S."/>
        </authorList>
    </citation>
    <scope>NUCLEOTIDE SEQUENCE [LARGE SCALE GENOMIC DNA]</scope>
    <source>
        <strain evidence="11">Nm69</strain>
    </source>
</reference>
<dbReference type="Pfam" id="PF03460">
    <property type="entry name" value="NIR_SIR_ferr"/>
    <property type="match status" value="2"/>
</dbReference>
<keyword evidence="4" id="KW-0479">Metal-binding</keyword>
<evidence type="ECO:0000256" key="4">
    <source>
        <dbReference type="ARBA" id="ARBA00022723"/>
    </source>
</evidence>
<dbReference type="GO" id="GO:0051539">
    <property type="term" value="F:4 iron, 4 sulfur cluster binding"/>
    <property type="evidence" value="ECO:0007669"/>
    <property type="project" value="UniProtKB-KW"/>
</dbReference>
<dbReference type="AlphaFoldDB" id="A0A1I3ZHB1"/>
<evidence type="ECO:0000259" key="9">
    <source>
        <dbReference type="Pfam" id="PF03460"/>
    </source>
</evidence>
<dbReference type="InterPro" id="IPR045854">
    <property type="entry name" value="NO2/SO3_Rdtase_4Fe4S_sf"/>
</dbReference>
<keyword evidence="3" id="KW-0349">Heme</keyword>
<dbReference type="InterPro" id="IPR006067">
    <property type="entry name" value="NO2/SO3_Rdtase_4Fe4S_dom"/>
</dbReference>
<dbReference type="PANTHER" id="PTHR32439:SF0">
    <property type="entry name" value="FERREDOXIN--NITRITE REDUCTASE, CHLOROPLASTIC"/>
    <property type="match status" value="1"/>
</dbReference>
<evidence type="ECO:0000256" key="5">
    <source>
        <dbReference type="ARBA" id="ARBA00023002"/>
    </source>
</evidence>
<dbReference type="STRING" id="52441.SAMN05216302_100672"/>
<dbReference type="PANTHER" id="PTHR32439">
    <property type="entry name" value="FERREDOXIN--NITRITE REDUCTASE, CHLOROPLASTIC"/>
    <property type="match status" value="1"/>
</dbReference>
<keyword evidence="7" id="KW-0411">Iron-sulfur</keyword>
<dbReference type="Gene3D" id="3.90.480.10">
    <property type="entry name" value="Sulfite Reductase Hemoprotein,Domain 2"/>
    <property type="match status" value="1"/>
</dbReference>
<dbReference type="SUPFAM" id="SSF55124">
    <property type="entry name" value="Nitrite/Sulfite reductase N-terminal domain-like"/>
    <property type="match status" value="2"/>
</dbReference>
<dbReference type="Pfam" id="PF01077">
    <property type="entry name" value="NIR_SIR"/>
    <property type="match status" value="2"/>
</dbReference>
<feature type="domain" description="Nitrite/sulphite reductase 4Fe-4S" evidence="8">
    <location>
        <begin position="412"/>
        <end position="549"/>
    </location>
</feature>
<dbReference type="GO" id="GO:0016491">
    <property type="term" value="F:oxidoreductase activity"/>
    <property type="evidence" value="ECO:0007669"/>
    <property type="project" value="UniProtKB-KW"/>
</dbReference>
<evidence type="ECO:0000256" key="1">
    <source>
        <dbReference type="ARBA" id="ARBA00010429"/>
    </source>
</evidence>
<evidence type="ECO:0000256" key="6">
    <source>
        <dbReference type="ARBA" id="ARBA00023004"/>
    </source>
</evidence>
<dbReference type="SUPFAM" id="SSF56014">
    <property type="entry name" value="Nitrite and sulphite reductase 4Fe-4S domain-like"/>
    <property type="match status" value="2"/>
</dbReference>
<organism evidence="10 11">
    <name type="scientific">Nitrosomonas aestuarii</name>
    <dbReference type="NCBI Taxonomy" id="52441"/>
    <lineage>
        <taxon>Bacteria</taxon>
        <taxon>Pseudomonadati</taxon>
        <taxon>Pseudomonadota</taxon>
        <taxon>Betaproteobacteria</taxon>
        <taxon>Nitrosomonadales</taxon>
        <taxon>Nitrosomonadaceae</taxon>
        <taxon>Nitrosomonas</taxon>
    </lineage>
</organism>
<dbReference type="Gene3D" id="3.30.413.10">
    <property type="entry name" value="Sulfite Reductase Hemoprotein, domain 1"/>
    <property type="match status" value="2"/>
</dbReference>
<dbReference type="RefSeq" id="WP_090697890.1">
    <property type="nucleotide sequence ID" value="NZ_FOSP01000006.1"/>
</dbReference>
<keyword evidence="5" id="KW-0560">Oxidoreductase</keyword>
<evidence type="ECO:0000313" key="11">
    <source>
        <dbReference type="Proteomes" id="UP000199533"/>
    </source>
</evidence>
<evidence type="ECO:0000256" key="7">
    <source>
        <dbReference type="ARBA" id="ARBA00023014"/>
    </source>
</evidence>
<gene>
    <name evidence="10" type="ORF">SAMN05216302_100672</name>
</gene>
<evidence type="ECO:0000313" key="10">
    <source>
        <dbReference type="EMBL" id="SFK42956.1"/>
    </source>
</evidence>
<dbReference type="Gene3D" id="3.90.480.20">
    <property type="match status" value="1"/>
</dbReference>
<dbReference type="GO" id="GO:0046872">
    <property type="term" value="F:metal ion binding"/>
    <property type="evidence" value="ECO:0007669"/>
    <property type="project" value="UniProtKB-KW"/>
</dbReference>
<dbReference type="EMBL" id="FOSP01000006">
    <property type="protein sequence ID" value="SFK42956.1"/>
    <property type="molecule type" value="Genomic_DNA"/>
</dbReference>
<evidence type="ECO:0000259" key="8">
    <source>
        <dbReference type="Pfam" id="PF01077"/>
    </source>
</evidence>
<accession>A0A1I3ZHB1</accession>
<keyword evidence="11" id="KW-1185">Reference proteome</keyword>
<feature type="domain" description="Nitrite/sulphite reductase 4Fe-4S" evidence="8">
    <location>
        <begin position="119"/>
        <end position="272"/>
    </location>
</feature>
<dbReference type="InterPro" id="IPR005117">
    <property type="entry name" value="NiRdtase/SiRdtase_haem-b_fer"/>
</dbReference>
<feature type="domain" description="Nitrite/Sulfite reductase ferredoxin-like" evidence="9">
    <location>
        <begin position="52"/>
        <end position="110"/>
    </location>
</feature>
<keyword evidence="2" id="KW-0004">4Fe-4S</keyword>
<comment type="similarity">
    <text evidence="1">Belongs to the nitrite and sulfite reductase 4Fe-4S domain family.</text>
</comment>
<proteinExistence type="inferred from homology"/>
<protein>
    <submittedName>
        <fullName evidence="10">Sulfite reductase (NADPH) hemoprotein beta-component</fullName>
    </submittedName>
</protein>
<sequence length="582" mass="66296">MYCYDEYDQKIVDERVAQYRDQVRRRLGNELTETEFLPLRLQNGLYMQVHAYMLRIAVPYGMISSRQMRMFAHIARKYDRSYGHFTTRQNIQFNWIKLEDTPDILTDLASVQMHAIQTSGNCIRNITSDEYAGVAQDEVVDPRPFAEILRQWSTFHPEFAYLPRKFKIAISGGKEDRAAILAHDIGLSVTKNAQGEVGFRVLVGGGLGRTPIVGNEICEFVPWQHILTYVESILRIYNQFGRRDNKFKARIKILVKALGIDEFRRMVEADWADIKDGPGTLTAEEVARMASFFTDPNYEILPDHDSKLNEFKVDNRNFSNWMLRNVKPHRVPGYAIVVLSVKKPGNAPGDVTDVQMDAIADLADRYSFGEMRITHKQNVVFADVKQSDLVELWQEVNKLELAAPNIGLLTDMISCPGAEFCTLANARSIPLAKLIAERFESLDFQHDIGEITLNISGCMNACGQNHIGNIGVTGVEKKNHEEWYQIAIGGAEGNDCSIGKILGPSFTFFQVPQAIERILQVYLRERIDEGERFIDTVRRIGHQPFKEHVYSMDYEDEPGQSGDGERSVTPAEYVVPFYSPRF</sequence>
<name>A0A1I3ZHB1_9PROT</name>